<dbReference type="EC" id="2.1.1.228" evidence="5 15"/>
<protein>
    <recommendedName>
        <fullName evidence="6 15">tRNA (guanine-N(1)-)-methyltransferase</fullName>
        <ecNumber evidence="5 15">2.1.1.228</ecNumber>
    </recommendedName>
    <alternativeName>
        <fullName evidence="12 15">M1G-methyltransferase</fullName>
    </alternativeName>
    <alternativeName>
        <fullName evidence="13 15">tRNA [GM37] methyltransferase</fullName>
    </alternativeName>
</protein>
<dbReference type="Pfam" id="PF01746">
    <property type="entry name" value="tRNA_m1G_MT"/>
    <property type="match status" value="1"/>
</dbReference>
<organism evidence="19 20">
    <name type="scientific">Candidatus Colwellbacteria bacterium RIFCSPHIGHO2_12_FULL_43_12</name>
    <dbReference type="NCBI Taxonomy" id="1797688"/>
    <lineage>
        <taxon>Bacteria</taxon>
        <taxon>Candidatus Colwelliibacteriota</taxon>
    </lineage>
</organism>
<feature type="domain" description="tRNA methyltransferase TRMD/TRM10-type" evidence="18">
    <location>
        <begin position="1"/>
        <end position="221"/>
    </location>
</feature>
<dbReference type="GO" id="GO:0005829">
    <property type="term" value="C:cytosol"/>
    <property type="evidence" value="ECO:0007669"/>
    <property type="project" value="TreeGrafter"/>
</dbReference>
<proteinExistence type="inferred from homology"/>
<evidence type="ECO:0000256" key="15">
    <source>
        <dbReference type="HAMAP-Rule" id="MF_00605"/>
    </source>
</evidence>
<comment type="function">
    <text evidence="1 15 17">Specifically methylates guanosine-37 in various tRNAs.</text>
</comment>
<dbReference type="AlphaFoldDB" id="A0A1G1Z191"/>
<comment type="caution">
    <text evidence="15">Lacks conserved residue(s) required for the propagation of feature annotation.</text>
</comment>
<dbReference type="GO" id="GO:0002939">
    <property type="term" value="P:tRNA N1-guanine methylation"/>
    <property type="evidence" value="ECO:0007669"/>
    <property type="project" value="TreeGrafter"/>
</dbReference>
<keyword evidence="9 15" id="KW-0808">Transferase</keyword>
<evidence type="ECO:0000256" key="1">
    <source>
        <dbReference type="ARBA" id="ARBA00002634"/>
    </source>
</evidence>
<dbReference type="SUPFAM" id="SSF75217">
    <property type="entry name" value="alpha/beta knot"/>
    <property type="match status" value="1"/>
</dbReference>
<evidence type="ECO:0000256" key="7">
    <source>
        <dbReference type="ARBA" id="ARBA00022490"/>
    </source>
</evidence>
<dbReference type="NCBIfam" id="TIGR00088">
    <property type="entry name" value="trmD"/>
    <property type="match status" value="1"/>
</dbReference>
<evidence type="ECO:0000256" key="10">
    <source>
        <dbReference type="ARBA" id="ARBA00022691"/>
    </source>
</evidence>
<dbReference type="HAMAP" id="MF_00605">
    <property type="entry name" value="TrmD"/>
    <property type="match status" value="1"/>
</dbReference>
<dbReference type="InterPro" id="IPR029026">
    <property type="entry name" value="tRNA_m1G_MTases_N"/>
</dbReference>
<evidence type="ECO:0000256" key="14">
    <source>
        <dbReference type="ARBA" id="ARBA00047783"/>
    </source>
</evidence>
<evidence type="ECO:0000256" key="6">
    <source>
        <dbReference type="ARBA" id="ARBA00014679"/>
    </source>
</evidence>
<accession>A0A1G1Z191</accession>
<dbReference type="InterPro" id="IPR016009">
    <property type="entry name" value="tRNA_MeTrfase_TRMD/TRM10"/>
</dbReference>
<comment type="similarity">
    <text evidence="3 15 17">Belongs to the RNA methyltransferase TrmD family.</text>
</comment>
<evidence type="ECO:0000259" key="18">
    <source>
        <dbReference type="Pfam" id="PF01746"/>
    </source>
</evidence>
<comment type="subcellular location">
    <subcellularLocation>
        <location evidence="2 15 17">Cytoplasm</location>
    </subcellularLocation>
</comment>
<gene>
    <name evidence="15" type="primary">trmD</name>
    <name evidence="19" type="ORF">A3E61_00860</name>
</gene>
<evidence type="ECO:0000256" key="16">
    <source>
        <dbReference type="PIRSR" id="PIRSR000386-1"/>
    </source>
</evidence>
<dbReference type="Proteomes" id="UP000178259">
    <property type="component" value="Unassembled WGS sequence"/>
</dbReference>
<dbReference type="PANTHER" id="PTHR46417">
    <property type="entry name" value="TRNA (GUANINE-N(1)-)-METHYLTRANSFERASE"/>
    <property type="match status" value="1"/>
</dbReference>
<sequence length="223" mass="24949">MKFDIITLFPKVCEPYFKESILGRAVKNKLIEVKIHNLREYSRDKKHQKVDDRAYGGGPGMVLQALPVIRAVASVKSKKKIKIKVVVLSAKGKEFTDKLSLSFSKYDQLILVAGHYEGIDERAIKVLKTCLPAGRAEEVSVGQYILSGGELPAMVIVDAVARKIKGVLGKSESLEEHRLGAGVPTYTRPETISYKGKKYSVPKVLLSGHHRDIEEWRLEHKKI</sequence>
<evidence type="ECO:0000256" key="4">
    <source>
        <dbReference type="ARBA" id="ARBA00011738"/>
    </source>
</evidence>
<dbReference type="InterPro" id="IPR023148">
    <property type="entry name" value="tRNA_m1G_MeTrfase_C_sf"/>
</dbReference>
<keyword evidence="10 15" id="KW-0949">S-adenosyl-L-methionine</keyword>
<evidence type="ECO:0000256" key="3">
    <source>
        <dbReference type="ARBA" id="ARBA00007630"/>
    </source>
</evidence>
<reference evidence="19 20" key="1">
    <citation type="journal article" date="2016" name="Nat. Commun.">
        <title>Thousands of microbial genomes shed light on interconnected biogeochemical processes in an aquifer system.</title>
        <authorList>
            <person name="Anantharaman K."/>
            <person name="Brown C.T."/>
            <person name="Hug L.A."/>
            <person name="Sharon I."/>
            <person name="Castelle C.J."/>
            <person name="Probst A.J."/>
            <person name="Thomas B.C."/>
            <person name="Singh A."/>
            <person name="Wilkins M.J."/>
            <person name="Karaoz U."/>
            <person name="Brodie E.L."/>
            <person name="Williams K.H."/>
            <person name="Hubbard S.S."/>
            <person name="Banfield J.F."/>
        </authorList>
    </citation>
    <scope>NUCLEOTIDE SEQUENCE [LARGE SCALE GENOMIC DNA]</scope>
</reference>
<name>A0A1G1Z191_9BACT</name>
<evidence type="ECO:0000256" key="5">
    <source>
        <dbReference type="ARBA" id="ARBA00012807"/>
    </source>
</evidence>
<evidence type="ECO:0000256" key="11">
    <source>
        <dbReference type="ARBA" id="ARBA00022694"/>
    </source>
</evidence>
<dbReference type="NCBIfam" id="NF000648">
    <property type="entry name" value="PRK00026.1"/>
    <property type="match status" value="1"/>
</dbReference>
<dbReference type="EMBL" id="MHIW01000029">
    <property type="protein sequence ID" value="OGY58382.1"/>
    <property type="molecule type" value="Genomic_DNA"/>
</dbReference>
<comment type="caution">
    <text evidence="19">The sequence shown here is derived from an EMBL/GenBank/DDBJ whole genome shotgun (WGS) entry which is preliminary data.</text>
</comment>
<evidence type="ECO:0000256" key="9">
    <source>
        <dbReference type="ARBA" id="ARBA00022679"/>
    </source>
</evidence>
<keyword evidence="8 15" id="KW-0489">Methyltransferase</keyword>
<evidence type="ECO:0000256" key="8">
    <source>
        <dbReference type="ARBA" id="ARBA00022603"/>
    </source>
</evidence>
<dbReference type="PIRSF" id="PIRSF000386">
    <property type="entry name" value="tRNA_mtase"/>
    <property type="match status" value="1"/>
</dbReference>
<evidence type="ECO:0000256" key="12">
    <source>
        <dbReference type="ARBA" id="ARBA00029736"/>
    </source>
</evidence>
<evidence type="ECO:0000313" key="20">
    <source>
        <dbReference type="Proteomes" id="UP000178259"/>
    </source>
</evidence>
<keyword evidence="7 15" id="KW-0963">Cytoplasm</keyword>
<dbReference type="Gene3D" id="1.10.1270.20">
    <property type="entry name" value="tRNA(m1g37)methyltransferase, domain 2"/>
    <property type="match status" value="1"/>
</dbReference>
<evidence type="ECO:0000313" key="19">
    <source>
        <dbReference type="EMBL" id="OGY58382.1"/>
    </source>
</evidence>
<comment type="subunit">
    <text evidence="4 15 17">Homodimer.</text>
</comment>
<dbReference type="GO" id="GO:0052906">
    <property type="term" value="F:tRNA (guanine(37)-N1)-methyltransferase activity"/>
    <property type="evidence" value="ECO:0007669"/>
    <property type="project" value="UniProtKB-UniRule"/>
</dbReference>
<comment type="catalytic activity">
    <reaction evidence="14 15 17">
        <text>guanosine(37) in tRNA + S-adenosyl-L-methionine = N(1)-methylguanosine(37) in tRNA + S-adenosyl-L-homocysteine + H(+)</text>
        <dbReference type="Rhea" id="RHEA:36899"/>
        <dbReference type="Rhea" id="RHEA-COMP:10145"/>
        <dbReference type="Rhea" id="RHEA-COMP:10147"/>
        <dbReference type="ChEBI" id="CHEBI:15378"/>
        <dbReference type="ChEBI" id="CHEBI:57856"/>
        <dbReference type="ChEBI" id="CHEBI:59789"/>
        <dbReference type="ChEBI" id="CHEBI:73542"/>
        <dbReference type="ChEBI" id="CHEBI:74269"/>
        <dbReference type="EC" id="2.1.1.228"/>
    </reaction>
</comment>
<dbReference type="InterPro" id="IPR029028">
    <property type="entry name" value="Alpha/beta_knot_MTases"/>
</dbReference>
<keyword evidence="11 15" id="KW-0819">tRNA processing</keyword>
<dbReference type="InterPro" id="IPR002649">
    <property type="entry name" value="tRNA_m1G_MeTrfase_TrmD"/>
</dbReference>
<dbReference type="PANTHER" id="PTHR46417:SF1">
    <property type="entry name" value="TRNA (GUANINE-N(1)-)-METHYLTRANSFERASE"/>
    <property type="match status" value="1"/>
</dbReference>
<dbReference type="Gene3D" id="3.40.1280.10">
    <property type="match status" value="1"/>
</dbReference>
<evidence type="ECO:0000256" key="17">
    <source>
        <dbReference type="RuleBase" id="RU003464"/>
    </source>
</evidence>
<evidence type="ECO:0000256" key="2">
    <source>
        <dbReference type="ARBA" id="ARBA00004496"/>
    </source>
</evidence>
<feature type="binding site" evidence="15 16">
    <location>
        <position position="114"/>
    </location>
    <ligand>
        <name>S-adenosyl-L-methionine</name>
        <dbReference type="ChEBI" id="CHEBI:59789"/>
    </ligand>
</feature>
<evidence type="ECO:0000256" key="13">
    <source>
        <dbReference type="ARBA" id="ARBA00033392"/>
    </source>
</evidence>